<evidence type="ECO:0000256" key="9">
    <source>
        <dbReference type="SAM" id="MobiDB-lite"/>
    </source>
</evidence>
<organism evidence="10 11">
    <name type="scientific">Coniophora puteana (strain RWD-64-598)</name>
    <name type="common">Brown rot fungus</name>
    <dbReference type="NCBI Taxonomy" id="741705"/>
    <lineage>
        <taxon>Eukaryota</taxon>
        <taxon>Fungi</taxon>
        <taxon>Dikarya</taxon>
        <taxon>Basidiomycota</taxon>
        <taxon>Agaricomycotina</taxon>
        <taxon>Agaricomycetes</taxon>
        <taxon>Agaricomycetidae</taxon>
        <taxon>Boletales</taxon>
        <taxon>Coniophorineae</taxon>
        <taxon>Coniophoraceae</taxon>
        <taxon>Coniophora</taxon>
    </lineage>
</organism>
<evidence type="ECO:0000256" key="8">
    <source>
        <dbReference type="SAM" id="Coils"/>
    </source>
</evidence>
<feature type="coiled-coil region" evidence="8">
    <location>
        <begin position="42"/>
        <end position="69"/>
    </location>
</feature>
<keyword evidence="11" id="KW-1185">Reference proteome</keyword>
<dbReference type="GO" id="GO:0007094">
    <property type="term" value="P:mitotic spindle assembly checkpoint signaling"/>
    <property type="evidence" value="ECO:0007669"/>
    <property type="project" value="InterPro"/>
</dbReference>
<evidence type="ECO:0000256" key="5">
    <source>
        <dbReference type="ARBA" id="ARBA00022776"/>
    </source>
</evidence>
<accession>A0A5M3MFC1</accession>
<dbReference type="GO" id="GO:0000776">
    <property type="term" value="C:kinetochore"/>
    <property type="evidence" value="ECO:0007669"/>
    <property type="project" value="TreeGrafter"/>
</dbReference>
<proteinExistence type="inferred from homology"/>
<dbReference type="Gene3D" id="3.30.457.60">
    <property type="match status" value="1"/>
</dbReference>
<sequence>MAELERDPQHGSAKRQQRVQAFTNNMQHASLERQLLASQAAKAELDIKLREKELQIERLERDKRWLYQRETEERETREKEGAEREEERRQSDAEIRSLRASLSALRDTHVELQEAHSTLSRTHSQEVSSAKTRLVTLEHQTRTLEDELADYRRLADERGDALREAQQRAEDLEIAVQSSRREEADSASWPMIRDELHRQAEYMRTLENTNARQAAELARLKEKHASIEVLREEKLTLERRLAGMEEMRGRVVGLEAQLDAARREREEWVKKGNVGPRASDTSISVTQTLSALRLEHARLLEEHGATVAHLRSREAELVGAEQRTSGLQDHASTLETETRALKDKVAAREHRAELAEREIGFLQALLASYTAEEGTKDDSGGVDEVLAQRVHQLESASAELKAANVVLQNALERAEEENMLGGARRTRPELLEELERERDAAEASRLELEEARNAAQSHLDNIETLEQTLFELRGKIGTGSHVPPGIRVLSLRDNPAQQWTDLRQEAMDRLKHENEALIKRLKQLGDAGARVDTTEGESNADGSHAPREDLVPRESWEVLDREKKELEELVKQKEKRLLRLQQVFASKSAEFREAIASILGLKLAFYPNGQVRVTSIYDLEAAFVFQPAGKSAEGGVEGARMQLVAQSEGGPQDLPQMMRYWVEEEQCIPGFLASVTLECYDKSKREEAL</sequence>
<dbReference type="PANTHER" id="PTHR23168:SF0">
    <property type="entry name" value="MITOTIC SPINDLE ASSEMBLY CHECKPOINT PROTEIN MAD1"/>
    <property type="match status" value="1"/>
</dbReference>
<dbReference type="OrthoDB" id="331602at2759"/>
<evidence type="ECO:0000256" key="1">
    <source>
        <dbReference type="ARBA" id="ARBA00004123"/>
    </source>
</evidence>
<dbReference type="Proteomes" id="UP000053558">
    <property type="component" value="Unassembled WGS sequence"/>
</dbReference>
<dbReference type="PANTHER" id="PTHR23168">
    <property type="entry name" value="MITOTIC SPINDLE ASSEMBLY CHECKPOINT PROTEIN MAD1 MITOTIC ARREST DEFICIENT-LIKE PROTEIN 1"/>
    <property type="match status" value="1"/>
</dbReference>
<keyword evidence="8" id="KW-0175">Coiled coil</keyword>
<dbReference type="GO" id="GO:0051301">
    <property type="term" value="P:cell division"/>
    <property type="evidence" value="ECO:0007669"/>
    <property type="project" value="UniProtKB-KW"/>
</dbReference>
<keyword evidence="5" id="KW-0498">Mitosis</keyword>
<comment type="subcellular location">
    <subcellularLocation>
        <location evidence="1">Nucleus</location>
    </subcellularLocation>
</comment>
<comment type="caution">
    <text evidence="10">The sequence shown here is derived from an EMBL/GenBank/DDBJ whole genome shotgun (WGS) entry which is preliminary data.</text>
</comment>
<feature type="region of interest" description="Disordered" evidence="9">
    <location>
        <begin position="1"/>
        <end position="26"/>
    </location>
</feature>
<evidence type="ECO:0000313" key="10">
    <source>
        <dbReference type="EMBL" id="EIW77484.1"/>
    </source>
</evidence>
<keyword evidence="7" id="KW-0131">Cell cycle</keyword>
<dbReference type="RefSeq" id="XP_007771933.1">
    <property type="nucleotide sequence ID" value="XM_007773743.1"/>
</dbReference>
<protein>
    <recommendedName>
        <fullName evidence="3">Spindle assembly checkpoint component MAD1</fullName>
    </recommendedName>
</protein>
<feature type="coiled-coil region" evidence="8">
    <location>
        <begin position="352"/>
        <end position="468"/>
    </location>
</feature>
<dbReference type="GO" id="GO:0072686">
    <property type="term" value="C:mitotic spindle"/>
    <property type="evidence" value="ECO:0007669"/>
    <property type="project" value="TreeGrafter"/>
</dbReference>
<dbReference type="EMBL" id="JH711583">
    <property type="protein sequence ID" value="EIW77484.1"/>
    <property type="molecule type" value="Genomic_DNA"/>
</dbReference>
<dbReference type="SUPFAM" id="SSF75704">
    <property type="entry name" value="Mitotic arrest deficient-like 1, Mad1"/>
    <property type="match status" value="1"/>
</dbReference>
<reference evidence="11" key="1">
    <citation type="journal article" date="2012" name="Science">
        <title>The Paleozoic origin of enzymatic lignin decomposition reconstructed from 31 fungal genomes.</title>
        <authorList>
            <person name="Floudas D."/>
            <person name="Binder M."/>
            <person name="Riley R."/>
            <person name="Barry K."/>
            <person name="Blanchette R.A."/>
            <person name="Henrissat B."/>
            <person name="Martinez A.T."/>
            <person name="Otillar R."/>
            <person name="Spatafora J.W."/>
            <person name="Yadav J.S."/>
            <person name="Aerts A."/>
            <person name="Benoit I."/>
            <person name="Boyd A."/>
            <person name="Carlson A."/>
            <person name="Copeland A."/>
            <person name="Coutinho P.M."/>
            <person name="de Vries R.P."/>
            <person name="Ferreira P."/>
            <person name="Findley K."/>
            <person name="Foster B."/>
            <person name="Gaskell J."/>
            <person name="Glotzer D."/>
            <person name="Gorecki P."/>
            <person name="Heitman J."/>
            <person name="Hesse C."/>
            <person name="Hori C."/>
            <person name="Igarashi K."/>
            <person name="Jurgens J.A."/>
            <person name="Kallen N."/>
            <person name="Kersten P."/>
            <person name="Kohler A."/>
            <person name="Kuees U."/>
            <person name="Kumar T.K.A."/>
            <person name="Kuo A."/>
            <person name="LaButti K."/>
            <person name="Larrondo L.F."/>
            <person name="Lindquist E."/>
            <person name="Ling A."/>
            <person name="Lombard V."/>
            <person name="Lucas S."/>
            <person name="Lundell T."/>
            <person name="Martin R."/>
            <person name="McLaughlin D.J."/>
            <person name="Morgenstern I."/>
            <person name="Morin E."/>
            <person name="Murat C."/>
            <person name="Nagy L.G."/>
            <person name="Nolan M."/>
            <person name="Ohm R.A."/>
            <person name="Patyshakuliyeva A."/>
            <person name="Rokas A."/>
            <person name="Ruiz-Duenas F.J."/>
            <person name="Sabat G."/>
            <person name="Salamov A."/>
            <person name="Samejima M."/>
            <person name="Schmutz J."/>
            <person name="Slot J.C."/>
            <person name="St John F."/>
            <person name="Stenlid J."/>
            <person name="Sun H."/>
            <person name="Sun S."/>
            <person name="Syed K."/>
            <person name="Tsang A."/>
            <person name="Wiebenga A."/>
            <person name="Young D."/>
            <person name="Pisabarro A."/>
            <person name="Eastwood D.C."/>
            <person name="Martin F."/>
            <person name="Cullen D."/>
            <person name="Grigoriev I.V."/>
            <person name="Hibbett D.S."/>
        </authorList>
    </citation>
    <scope>NUCLEOTIDE SEQUENCE [LARGE SCALE GENOMIC DNA]</scope>
    <source>
        <strain evidence="11">RWD-64-598 SS2</strain>
    </source>
</reference>
<dbReference type="Gene3D" id="6.10.250.90">
    <property type="match status" value="1"/>
</dbReference>
<evidence type="ECO:0000313" key="11">
    <source>
        <dbReference type="Proteomes" id="UP000053558"/>
    </source>
</evidence>
<dbReference type="GeneID" id="19210699"/>
<gene>
    <name evidence="10" type="ORF">CONPUDRAFT_84016</name>
</gene>
<evidence type="ECO:0000256" key="2">
    <source>
        <dbReference type="ARBA" id="ARBA00008029"/>
    </source>
</evidence>
<dbReference type="Gene3D" id="1.20.5.170">
    <property type="match status" value="1"/>
</dbReference>
<evidence type="ECO:0000256" key="7">
    <source>
        <dbReference type="ARBA" id="ARBA00023306"/>
    </source>
</evidence>
<evidence type="ECO:0000256" key="6">
    <source>
        <dbReference type="ARBA" id="ARBA00023242"/>
    </source>
</evidence>
<comment type="similarity">
    <text evidence="2">Belongs to the MAD1 family.</text>
</comment>
<feature type="coiled-coil region" evidence="8">
    <location>
        <begin position="556"/>
        <end position="583"/>
    </location>
</feature>
<keyword evidence="6" id="KW-0539">Nucleus</keyword>
<dbReference type="GO" id="GO:0005635">
    <property type="term" value="C:nuclear envelope"/>
    <property type="evidence" value="ECO:0007669"/>
    <property type="project" value="TreeGrafter"/>
</dbReference>
<feature type="region of interest" description="Disordered" evidence="9">
    <location>
        <begin position="528"/>
        <end position="552"/>
    </location>
</feature>
<keyword evidence="4" id="KW-0132">Cell division</keyword>
<feature type="coiled-coil region" evidence="8">
    <location>
        <begin position="95"/>
        <end position="271"/>
    </location>
</feature>
<dbReference type="AlphaFoldDB" id="A0A5M3MFC1"/>
<feature type="region of interest" description="Disordered" evidence="9">
    <location>
        <begin position="71"/>
        <end position="95"/>
    </location>
</feature>
<dbReference type="KEGG" id="cput:CONPUDRAFT_84016"/>
<evidence type="ECO:0000256" key="4">
    <source>
        <dbReference type="ARBA" id="ARBA00022618"/>
    </source>
</evidence>
<dbReference type="GO" id="GO:0051315">
    <property type="term" value="P:attachment of mitotic spindle microtubules to kinetochore"/>
    <property type="evidence" value="ECO:0007669"/>
    <property type="project" value="TreeGrafter"/>
</dbReference>
<dbReference type="OMA" id="YKLDFMP"/>
<evidence type="ECO:0000256" key="3">
    <source>
        <dbReference type="ARBA" id="ARBA00022019"/>
    </source>
</evidence>
<dbReference type="InterPro" id="IPR008672">
    <property type="entry name" value="Mad1"/>
</dbReference>
<name>A0A5M3MFC1_CONPW</name>
<dbReference type="Pfam" id="PF05557">
    <property type="entry name" value="MAD"/>
    <property type="match status" value="1"/>
</dbReference>